<dbReference type="SMART" id="SM00530">
    <property type="entry name" value="HTH_XRE"/>
    <property type="match status" value="1"/>
</dbReference>
<evidence type="ECO:0000313" key="2">
    <source>
        <dbReference type="EMBL" id="GAC41686.1"/>
    </source>
</evidence>
<name>M9LN35_PAEPP</name>
<organism evidence="2 3">
    <name type="scientific">Paenibacillus popilliae ATCC 14706</name>
    <dbReference type="NCBI Taxonomy" id="1212764"/>
    <lineage>
        <taxon>Bacteria</taxon>
        <taxon>Bacillati</taxon>
        <taxon>Bacillota</taxon>
        <taxon>Bacilli</taxon>
        <taxon>Bacillales</taxon>
        <taxon>Paenibacillaceae</taxon>
        <taxon>Paenibacillus</taxon>
    </lineage>
</organism>
<dbReference type="GO" id="GO:0003677">
    <property type="term" value="F:DNA binding"/>
    <property type="evidence" value="ECO:0007669"/>
    <property type="project" value="InterPro"/>
</dbReference>
<dbReference type="SUPFAM" id="SSF47413">
    <property type="entry name" value="lambda repressor-like DNA-binding domains"/>
    <property type="match status" value="1"/>
</dbReference>
<keyword evidence="3" id="KW-1185">Reference proteome</keyword>
<dbReference type="CDD" id="cd00093">
    <property type="entry name" value="HTH_XRE"/>
    <property type="match status" value="1"/>
</dbReference>
<dbReference type="EMBL" id="BALG01000042">
    <property type="protein sequence ID" value="GAC41686.1"/>
    <property type="molecule type" value="Genomic_DNA"/>
</dbReference>
<dbReference type="InterPro" id="IPR010982">
    <property type="entry name" value="Lambda_DNA-bd_dom_sf"/>
</dbReference>
<dbReference type="AlphaFoldDB" id="M9LN35"/>
<gene>
    <name evidence="2" type="ORF">PPOP_1037</name>
</gene>
<evidence type="ECO:0000259" key="1">
    <source>
        <dbReference type="PROSITE" id="PS50943"/>
    </source>
</evidence>
<comment type="caution">
    <text evidence="2">The sequence shown here is derived from an EMBL/GenBank/DDBJ whole genome shotgun (WGS) entry which is preliminary data.</text>
</comment>
<dbReference type="Pfam" id="PF12844">
    <property type="entry name" value="HTH_19"/>
    <property type="match status" value="1"/>
</dbReference>
<dbReference type="RefSeq" id="WP_006285028.1">
    <property type="nucleotide sequence ID" value="NZ_BALG01000042.1"/>
</dbReference>
<dbReference type="InterPro" id="IPR001387">
    <property type="entry name" value="Cro/C1-type_HTH"/>
</dbReference>
<accession>M9LN35</accession>
<protein>
    <submittedName>
        <fullName evidence="2">Predicted transcriptional regulator</fullName>
    </submittedName>
</protein>
<dbReference type="OrthoDB" id="2003870at2"/>
<dbReference type="Gene3D" id="1.10.260.40">
    <property type="entry name" value="lambda repressor-like DNA-binding domains"/>
    <property type="match status" value="1"/>
</dbReference>
<dbReference type="PROSITE" id="PS50943">
    <property type="entry name" value="HTH_CROC1"/>
    <property type="match status" value="1"/>
</dbReference>
<feature type="domain" description="HTH cro/C1-type" evidence="1">
    <location>
        <begin position="7"/>
        <end position="61"/>
    </location>
</feature>
<dbReference type="Proteomes" id="UP000029453">
    <property type="component" value="Unassembled WGS sequence"/>
</dbReference>
<sequence length="115" mass="12941">MKFPEKLKLIRKANNLTQSDFANSIGISRGNLANIELGNVEPTQLFINCVSLMYNVDKNWLLDDSNDDLSALNGSVNMLALIMDKYEQLDDKYKAFVEKQINQLLELQSQGGEGN</sequence>
<proteinExistence type="predicted"/>
<evidence type="ECO:0000313" key="3">
    <source>
        <dbReference type="Proteomes" id="UP000029453"/>
    </source>
</evidence>
<reference evidence="2 3" key="1">
    <citation type="submission" date="2012-10" db="EMBL/GenBank/DDBJ databases">
        <title>Draft Genome Sequence of Paenibacillus popilliae ATCC 14706T.</title>
        <authorList>
            <person name="Iiyama K."/>
            <person name="Mori K."/>
            <person name="Mon H."/>
            <person name="Chieda Y."/>
            <person name="Lee J.M."/>
            <person name="Kusakabe T."/>
            <person name="Tashiro K."/>
            <person name="Asano S."/>
            <person name="Yasunaga-Aoki C."/>
            <person name="Shimizu S."/>
        </authorList>
    </citation>
    <scope>NUCLEOTIDE SEQUENCE [LARGE SCALE GENOMIC DNA]</scope>
    <source>
        <strain evidence="2 3">ATCC 14706</strain>
    </source>
</reference>